<evidence type="ECO:0000256" key="1">
    <source>
        <dbReference type="SAM" id="MobiDB-lite"/>
    </source>
</evidence>
<reference evidence="3" key="1">
    <citation type="submission" date="2020-01" db="EMBL/GenBank/DDBJ databases">
        <authorList>
            <person name="Meier V. D."/>
            <person name="Meier V D."/>
        </authorList>
    </citation>
    <scope>NUCLEOTIDE SEQUENCE</scope>
    <source>
        <strain evidence="3">HLG_WM_MAG_08</strain>
    </source>
</reference>
<feature type="compositionally biased region" description="Pro residues" evidence="1">
    <location>
        <begin position="103"/>
        <end position="121"/>
    </location>
</feature>
<evidence type="ECO:0000256" key="2">
    <source>
        <dbReference type="SAM" id="SignalP"/>
    </source>
</evidence>
<dbReference type="EMBL" id="CACVAV010000044">
    <property type="protein sequence ID" value="CAA6802611.1"/>
    <property type="molecule type" value="Genomic_DNA"/>
</dbReference>
<sequence>MKIKTQLTLASVIAAGLLASGCSQQMVAQQAVAEVAPAPEVKTVVDCSSCNKPAPVAPKPVMRGNMHAHPAIPNCTDSVKHNHPHPNGGRHTHAYSCKKAAPAPRPAPMPAPAPAPAPRPVVNPDAHTHPAIPNCTNSIRHVHPNGRSAHSHRYSCRKPAVQRPIQRPVQRPIQRPVQRPIQRPVMPAMPVMPKVKAKGTYRGPIQIDGVMQQYQN</sequence>
<proteinExistence type="predicted"/>
<gene>
    <name evidence="3" type="ORF">HELGO_WM29363</name>
</gene>
<dbReference type="AlphaFoldDB" id="A0A6S6S2S7"/>
<feature type="compositionally biased region" description="Basic residues" evidence="1">
    <location>
        <begin position="81"/>
        <end position="93"/>
    </location>
</feature>
<accession>A0A6S6S2S7</accession>
<organism evidence="3">
    <name type="scientific">uncultured Thiotrichaceae bacterium</name>
    <dbReference type="NCBI Taxonomy" id="298394"/>
    <lineage>
        <taxon>Bacteria</taxon>
        <taxon>Pseudomonadati</taxon>
        <taxon>Pseudomonadota</taxon>
        <taxon>Gammaproteobacteria</taxon>
        <taxon>Thiotrichales</taxon>
        <taxon>Thiotrichaceae</taxon>
        <taxon>environmental samples</taxon>
    </lineage>
</organism>
<feature type="signal peptide" evidence="2">
    <location>
        <begin position="1"/>
        <end position="28"/>
    </location>
</feature>
<feature type="region of interest" description="Disordered" evidence="1">
    <location>
        <begin position="75"/>
        <end position="171"/>
    </location>
</feature>
<name>A0A6S6S2S7_9GAMM</name>
<evidence type="ECO:0000313" key="3">
    <source>
        <dbReference type="EMBL" id="CAA6802611.1"/>
    </source>
</evidence>
<feature type="chain" id="PRO_5027614036" evidence="2">
    <location>
        <begin position="29"/>
        <end position="216"/>
    </location>
</feature>
<protein>
    <submittedName>
        <fullName evidence="3">Uncharacterized protein</fullName>
    </submittedName>
</protein>
<feature type="compositionally biased region" description="Basic residues" evidence="1">
    <location>
        <begin position="140"/>
        <end position="156"/>
    </location>
</feature>
<keyword evidence="2" id="KW-0732">Signal</keyword>
<dbReference type="PROSITE" id="PS51257">
    <property type="entry name" value="PROKAR_LIPOPROTEIN"/>
    <property type="match status" value="1"/>
</dbReference>